<accession>A0AAV7R1F8</accession>
<reference evidence="2" key="1">
    <citation type="journal article" date="2022" name="bioRxiv">
        <title>Sequencing and chromosome-scale assembly of the giantPleurodeles waltlgenome.</title>
        <authorList>
            <person name="Brown T."/>
            <person name="Elewa A."/>
            <person name="Iarovenko S."/>
            <person name="Subramanian E."/>
            <person name="Araus A.J."/>
            <person name="Petzold A."/>
            <person name="Susuki M."/>
            <person name="Suzuki K.-i.T."/>
            <person name="Hayashi T."/>
            <person name="Toyoda A."/>
            <person name="Oliveira C."/>
            <person name="Osipova E."/>
            <person name="Leigh N.D."/>
            <person name="Simon A."/>
            <person name="Yun M.H."/>
        </authorList>
    </citation>
    <scope>NUCLEOTIDE SEQUENCE</scope>
    <source>
        <strain evidence="2">20211129_DDA</strain>
        <tissue evidence="2">Liver</tissue>
    </source>
</reference>
<dbReference type="AlphaFoldDB" id="A0AAV7R1F8"/>
<keyword evidence="1" id="KW-0472">Membrane</keyword>
<keyword evidence="3" id="KW-1185">Reference proteome</keyword>
<dbReference type="Proteomes" id="UP001066276">
    <property type="component" value="Chromosome 6"/>
</dbReference>
<name>A0AAV7R1F8_PLEWA</name>
<sequence>MRSAAVRTGRWRRPARVCRTAQPLCDVRRAHALPRRRRGHLAVSPLADVVEEEATDGRKSGDGCLTDASVFRGLLFICSLTVATLTFLRASSYSLPF</sequence>
<evidence type="ECO:0000256" key="1">
    <source>
        <dbReference type="SAM" id="Phobius"/>
    </source>
</evidence>
<keyword evidence="1" id="KW-0812">Transmembrane</keyword>
<feature type="transmembrane region" description="Helical" evidence="1">
    <location>
        <begin position="70"/>
        <end position="88"/>
    </location>
</feature>
<organism evidence="2 3">
    <name type="scientific">Pleurodeles waltl</name>
    <name type="common">Iberian ribbed newt</name>
    <dbReference type="NCBI Taxonomy" id="8319"/>
    <lineage>
        <taxon>Eukaryota</taxon>
        <taxon>Metazoa</taxon>
        <taxon>Chordata</taxon>
        <taxon>Craniata</taxon>
        <taxon>Vertebrata</taxon>
        <taxon>Euteleostomi</taxon>
        <taxon>Amphibia</taxon>
        <taxon>Batrachia</taxon>
        <taxon>Caudata</taxon>
        <taxon>Salamandroidea</taxon>
        <taxon>Salamandridae</taxon>
        <taxon>Pleurodelinae</taxon>
        <taxon>Pleurodeles</taxon>
    </lineage>
</organism>
<protein>
    <submittedName>
        <fullName evidence="2">Uncharacterized protein</fullName>
    </submittedName>
</protein>
<keyword evidence="1" id="KW-1133">Transmembrane helix</keyword>
<evidence type="ECO:0000313" key="2">
    <source>
        <dbReference type="EMBL" id="KAJ1146639.1"/>
    </source>
</evidence>
<gene>
    <name evidence="2" type="ORF">NDU88_012903</name>
</gene>
<dbReference type="EMBL" id="JANPWB010000010">
    <property type="protein sequence ID" value="KAJ1146639.1"/>
    <property type="molecule type" value="Genomic_DNA"/>
</dbReference>
<comment type="caution">
    <text evidence="2">The sequence shown here is derived from an EMBL/GenBank/DDBJ whole genome shotgun (WGS) entry which is preliminary data.</text>
</comment>
<proteinExistence type="predicted"/>
<evidence type="ECO:0000313" key="3">
    <source>
        <dbReference type="Proteomes" id="UP001066276"/>
    </source>
</evidence>